<evidence type="ECO:0000256" key="5">
    <source>
        <dbReference type="RuleBase" id="RU000394"/>
    </source>
</evidence>
<dbReference type="PROSITE" id="PS00411">
    <property type="entry name" value="KINESIN_MOTOR_1"/>
    <property type="match status" value="1"/>
</dbReference>
<dbReference type="PANTHER" id="PTHR47972:SF28">
    <property type="entry name" value="KINESIN-LIKE PROTEIN KLP-3"/>
    <property type="match status" value="1"/>
</dbReference>
<dbReference type="Gene3D" id="3.40.850.10">
    <property type="entry name" value="Kinesin motor domain"/>
    <property type="match status" value="1"/>
</dbReference>
<accession>C1EAE2</accession>
<dbReference type="InterPro" id="IPR019821">
    <property type="entry name" value="Kinesin_motor_CS"/>
</dbReference>
<dbReference type="Pfam" id="PF00225">
    <property type="entry name" value="Kinesin"/>
    <property type="match status" value="1"/>
</dbReference>
<dbReference type="STRING" id="296587.C1EAE2"/>
<dbReference type="OrthoDB" id="3176171at2759"/>
<evidence type="ECO:0000313" key="8">
    <source>
        <dbReference type="EMBL" id="ACO65190.1"/>
    </source>
</evidence>
<name>C1EAE2_MICCC</name>
<gene>
    <name evidence="8" type="ORF">MICPUN_68300</name>
</gene>
<comment type="similarity">
    <text evidence="4 5">Belongs to the TRAFAC class myosin-kinesin ATPase superfamily. Kinesin family.</text>
</comment>
<dbReference type="GO" id="GO:0005874">
    <property type="term" value="C:microtubule"/>
    <property type="evidence" value="ECO:0007669"/>
    <property type="project" value="UniProtKB-KW"/>
</dbReference>
<dbReference type="AlphaFoldDB" id="C1EAE2"/>
<feature type="non-terminal residue" evidence="8">
    <location>
        <position position="1"/>
    </location>
</feature>
<evidence type="ECO:0000256" key="3">
    <source>
        <dbReference type="ARBA" id="ARBA00023175"/>
    </source>
</evidence>
<proteinExistence type="inferred from homology"/>
<keyword evidence="1 4" id="KW-0547">Nucleotide-binding</keyword>
<dbReference type="eggNOG" id="KOG0239">
    <property type="taxonomic scope" value="Eukaryota"/>
</dbReference>
<keyword evidence="9" id="KW-1185">Reference proteome</keyword>
<dbReference type="InterPro" id="IPR001752">
    <property type="entry name" value="Kinesin_motor_dom"/>
</dbReference>
<feature type="region of interest" description="Disordered" evidence="6">
    <location>
        <begin position="112"/>
        <end position="140"/>
    </location>
</feature>
<dbReference type="GO" id="GO:0008017">
    <property type="term" value="F:microtubule binding"/>
    <property type="evidence" value="ECO:0007669"/>
    <property type="project" value="InterPro"/>
</dbReference>
<keyword evidence="3 4" id="KW-0505">Motor protein</keyword>
<evidence type="ECO:0000256" key="6">
    <source>
        <dbReference type="SAM" id="MobiDB-lite"/>
    </source>
</evidence>
<protein>
    <recommendedName>
        <fullName evidence="5">Kinesin-like protein</fullName>
    </recommendedName>
</protein>
<dbReference type="GO" id="GO:0003777">
    <property type="term" value="F:microtubule motor activity"/>
    <property type="evidence" value="ECO:0007669"/>
    <property type="project" value="InterPro"/>
</dbReference>
<evidence type="ECO:0000259" key="7">
    <source>
        <dbReference type="PROSITE" id="PS50067"/>
    </source>
</evidence>
<sequence length="316" mass="34041">FSFDRVFGPDSTQSDVYEEVSPVVMGVLDGYNACVFAYGQTGSGKTHTMGGPDGASQHEELVGINDRALTELFETARARGETDGVAYTIAVEMREIYNEQVRDLLRRTDKDATWNGVTEQPRFHERRPTTSSEGTDDSDVEVTRVTARDAAHVLEIMAEGTARRASGETKMNERSSRSHSVVTVYVEGSDAAMGAVKTGRLHLIDLAGSERVARSEATGDRLKEAQHINKSLSALGDVIAALLEKRTHVPFRNSQLTRLLSDSLGGNSKVVLLAHVSPEAASLPETQSTLLFAQRCSQVELGKAKVNATGGGGSSE</sequence>
<dbReference type="GO" id="GO:0007018">
    <property type="term" value="P:microtubule-based movement"/>
    <property type="evidence" value="ECO:0007669"/>
    <property type="project" value="InterPro"/>
</dbReference>
<reference evidence="8 9" key="1">
    <citation type="journal article" date="2009" name="Science">
        <title>Green evolution and dynamic adaptations revealed by genomes of the marine picoeukaryotes Micromonas.</title>
        <authorList>
            <person name="Worden A.Z."/>
            <person name="Lee J.H."/>
            <person name="Mock T."/>
            <person name="Rouze P."/>
            <person name="Simmons M.P."/>
            <person name="Aerts A.L."/>
            <person name="Allen A.E."/>
            <person name="Cuvelier M.L."/>
            <person name="Derelle E."/>
            <person name="Everett M.V."/>
            <person name="Foulon E."/>
            <person name="Grimwood J."/>
            <person name="Gundlach H."/>
            <person name="Henrissat B."/>
            <person name="Napoli C."/>
            <person name="McDonald S.M."/>
            <person name="Parker M.S."/>
            <person name="Rombauts S."/>
            <person name="Salamov A."/>
            <person name="Von Dassow P."/>
            <person name="Badger J.H."/>
            <person name="Coutinho P.M."/>
            <person name="Demir E."/>
            <person name="Dubchak I."/>
            <person name="Gentemann C."/>
            <person name="Eikrem W."/>
            <person name="Gready J.E."/>
            <person name="John U."/>
            <person name="Lanier W."/>
            <person name="Lindquist E.A."/>
            <person name="Lucas S."/>
            <person name="Mayer K.F."/>
            <person name="Moreau H."/>
            <person name="Not F."/>
            <person name="Otillar R."/>
            <person name="Panaud O."/>
            <person name="Pangilinan J."/>
            <person name="Paulsen I."/>
            <person name="Piegu B."/>
            <person name="Poliakov A."/>
            <person name="Robbens S."/>
            <person name="Schmutz J."/>
            <person name="Toulza E."/>
            <person name="Wyss T."/>
            <person name="Zelensky A."/>
            <person name="Zhou K."/>
            <person name="Armbrust E.V."/>
            <person name="Bhattacharya D."/>
            <person name="Goodenough U.W."/>
            <person name="Van de Peer Y."/>
            <person name="Grigoriev I.V."/>
        </authorList>
    </citation>
    <scope>NUCLEOTIDE SEQUENCE [LARGE SCALE GENOMIC DNA]</scope>
    <source>
        <strain evidence="9">RCC299 / NOUM17</strain>
    </source>
</reference>
<feature type="domain" description="Kinesin motor" evidence="7">
    <location>
        <begin position="1"/>
        <end position="299"/>
    </location>
</feature>
<dbReference type="InterPro" id="IPR027417">
    <property type="entry name" value="P-loop_NTPase"/>
</dbReference>
<dbReference type="KEGG" id="mis:MICPUN_68300"/>
<evidence type="ECO:0000256" key="1">
    <source>
        <dbReference type="ARBA" id="ARBA00022741"/>
    </source>
</evidence>
<dbReference type="SUPFAM" id="SSF52540">
    <property type="entry name" value="P-loop containing nucleoside triphosphate hydrolases"/>
    <property type="match status" value="1"/>
</dbReference>
<dbReference type="PROSITE" id="PS50067">
    <property type="entry name" value="KINESIN_MOTOR_2"/>
    <property type="match status" value="1"/>
</dbReference>
<dbReference type="InterPro" id="IPR027640">
    <property type="entry name" value="Kinesin-like_fam"/>
</dbReference>
<evidence type="ECO:0000256" key="4">
    <source>
        <dbReference type="PROSITE-ProRule" id="PRU00283"/>
    </source>
</evidence>
<dbReference type="OMA" id="YVQLSQH"/>
<evidence type="ECO:0000313" key="9">
    <source>
        <dbReference type="Proteomes" id="UP000002009"/>
    </source>
</evidence>
<dbReference type="SMART" id="SM00129">
    <property type="entry name" value="KISc"/>
    <property type="match status" value="1"/>
</dbReference>
<dbReference type="InParanoid" id="C1EAE2"/>
<dbReference type="PRINTS" id="PR00380">
    <property type="entry name" value="KINESINHEAVY"/>
</dbReference>
<organism evidence="8 9">
    <name type="scientific">Micromonas commoda (strain RCC299 / NOUM17 / CCMP2709)</name>
    <name type="common">Picoplanktonic green alga</name>
    <dbReference type="NCBI Taxonomy" id="296587"/>
    <lineage>
        <taxon>Eukaryota</taxon>
        <taxon>Viridiplantae</taxon>
        <taxon>Chlorophyta</taxon>
        <taxon>Mamiellophyceae</taxon>
        <taxon>Mamiellales</taxon>
        <taxon>Mamiellaceae</taxon>
        <taxon>Micromonas</taxon>
    </lineage>
</organism>
<dbReference type="PANTHER" id="PTHR47972">
    <property type="entry name" value="KINESIN-LIKE PROTEIN KLP-3"/>
    <property type="match status" value="1"/>
</dbReference>
<dbReference type="EMBL" id="CP001328">
    <property type="protein sequence ID" value="ACO65190.1"/>
    <property type="molecule type" value="Genomic_DNA"/>
</dbReference>
<dbReference type="Proteomes" id="UP000002009">
    <property type="component" value="Chromosome 7"/>
</dbReference>
<dbReference type="RefSeq" id="XP_002503932.1">
    <property type="nucleotide sequence ID" value="XM_002503886.1"/>
</dbReference>
<keyword evidence="5" id="KW-0493">Microtubule</keyword>
<feature type="binding site" evidence="4">
    <location>
        <begin position="39"/>
        <end position="46"/>
    </location>
    <ligand>
        <name>ATP</name>
        <dbReference type="ChEBI" id="CHEBI:30616"/>
    </ligand>
</feature>
<dbReference type="GO" id="GO:0005524">
    <property type="term" value="F:ATP binding"/>
    <property type="evidence" value="ECO:0007669"/>
    <property type="project" value="UniProtKB-UniRule"/>
</dbReference>
<evidence type="ECO:0000256" key="2">
    <source>
        <dbReference type="ARBA" id="ARBA00022840"/>
    </source>
</evidence>
<keyword evidence="2 4" id="KW-0067">ATP-binding</keyword>
<dbReference type="InterPro" id="IPR036961">
    <property type="entry name" value="Kinesin_motor_dom_sf"/>
</dbReference>
<dbReference type="GeneID" id="8244876"/>
<feature type="non-terminal residue" evidence="8">
    <location>
        <position position="316"/>
    </location>
</feature>